<organism evidence="1 2">
    <name type="scientific">Sphaeroforma arctica JP610</name>
    <dbReference type="NCBI Taxonomy" id="667725"/>
    <lineage>
        <taxon>Eukaryota</taxon>
        <taxon>Ichthyosporea</taxon>
        <taxon>Ichthyophonida</taxon>
        <taxon>Sphaeroforma</taxon>
    </lineage>
</organism>
<proteinExistence type="predicted"/>
<dbReference type="GeneID" id="25915575"/>
<accession>A0A0L0F6M4</accession>
<reference evidence="1 2" key="1">
    <citation type="submission" date="2011-02" db="EMBL/GenBank/DDBJ databases">
        <title>The Genome Sequence of Sphaeroforma arctica JP610.</title>
        <authorList>
            <consortium name="The Broad Institute Genome Sequencing Platform"/>
            <person name="Russ C."/>
            <person name="Cuomo C."/>
            <person name="Young S.K."/>
            <person name="Zeng Q."/>
            <person name="Gargeya S."/>
            <person name="Alvarado L."/>
            <person name="Berlin A."/>
            <person name="Chapman S.B."/>
            <person name="Chen Z."/>
            <person name="Freedman E."/>
            <person name="Gellesch M."/>
            <person name="Goldberg J."/>
            <person name="Griggs A."/>
            <person name="Gujja S."/>
            <person name="Heilman E."/>
            <person name="Heiman D."/>
            <person name="Howarth C."/>
            <person name="Mehta T."/>
            <person name="Neiman D."/>
            <person name="Pearson M."/>
            <person name="Roberts A."/>
            <person name="Saif S."/>
            <person name="Shea T."/>
            <person name="Shenoy N."/>
            <person name="Sisk P."/>
            <person name="Stolte C."/>
            <person name="Sykes S."/>
            <person name="White J."/>
            <person name="Yandava C."/>
            <person name="Burger G."/>
            <person name="Gray M.W."/>
            <person name="Holland P.W.H."/>
            <person name="King N."/>
            <person name="Lang F.B.F."/>
            <person name="Roger A.J."/>
            <person name="Ruiz-Trillo I."/>
            <person name="Haas B."/>
            <person name="Nusbaum C."/>
            <person name="Birren B."/>
        </authorList>
    </citation>
    <scope>NUCLEOTIDE SEQUENCE [LARGE SCALE GENOMIC DNA]</scope>
    <source>
        <strain evidence="1 2">JP610</strain>
    </source>
</reference>
<evidence type="ECO:0000313" key="1">
    <source>
        <dbReference type="EMBL" id="KNC72370.1"/>
    </source>
</evidence>
<dbReference type="AlphaFoldDB" id="A0A0L0F6M4"/>
<protein>
    <submittedName>
        <fullName evidence="1">Uncharacterized protein</fullName>
    </submittedName>
</protein>
<evidence type="ECO:0000313" key="2">
    <source>
        <dbReference type="Proteomes" id="UP000054560"/>
    </source>
</evidence>
<keyword evidence="2" id="KW-1185">Reference proteome</keyword>
<dbReference type="RefSeq" id="XP_014146272.1">
    <property type="nucleotide sequence ID" value="XM_014290797.1"/>
</dbReference>
<sequence>PCSLSSQNATLTYLLLRCPTVRSAVRGGLNDRHVKIVCPNCALRTSAITDEFKRKLINEKDLMVVRALEALRDGVRATLLKAADEVGDTNRLRIAVRAGLLRLAAGRHGTNLQARYA</sequence>
<feature type="non-terminal residue" evidence="1">
    <location>
        <position position="1"/>
    </location>
</feature>
<dbReference type="EMBL" id="KQ247159">
    <property type="protein sequence ID" value="KNC72370.1"/>
    <property type="molecule type" value="Genomic_DNA"/>
</dbReference>
<gene>
    <name evidence="1" type="ORF">SARC_15071</name>
</gene>
<name>A0A0L0F6M4_9EUKA</name>
<dbReference type="Proteomes" id="UP000054560">
    <property type="component" value="Unassembled WGS sequence"/>
</dbReference>